<feature type="region of interest" description="Disordered" evidence="1">
    <location>
        <begin position="1"/>
        <end position="29"/>
    </location>
</feature>
<comment type="caution">
    <text evidence="3">The sequence shown here is derived from an EMBL/GenBank/DDBJ whole genome shotgun (WGS) entry which is preliminary data.</text>
</comment>
<reference evidence="3 4" key="1">
    <citation type="journal article" date="2023" name="Microb. Genom.">
        <title>Mesoterricola silvestris gen. nov., sp. nov., Mesoterricola sediminis sp. nov., Geothrix oryzae sp. nov., Geothrix edaphica sp. nov., Geothrix rubra sp. nov., and Geothrix limicola sp. nov., six novel members of Acidobacteriota isolated from soils.</title>
        <authorList>
            <person name="Weisberg A.J."/>
            <person name="Pearce E."/>
            <person name="Kramer C.G."/>
            <person name="Chang J.H."/>
            <person name="Clarke C.R."/>
        </authorList>
    </citation>
    <scope>NUCLEOTIDE SEQUENCE [LARGE SCALE GENOMIC DNA]</scope>
    <source>
        <strain evidence="3 4">ID09-01A</strain>
    </source>
</reference>
<sequence>MREEPATAPHDGGVIVIDDSGDRKDGTASANVGRQWLGRLGKTDNGIVTVTMV</sequence>
<evidence type="ECO:0000256" key="1">
    <source>
        <dbReference type="SAM" id="MobiDB-lite"/>
    </source>
</evidence>
<keyword evidence="4" id="KW-1185">Reference proteome</keyword>
<accession>A0ABU4NT11</accession>
<gene>
    <name evidence="3" type="ORF">PV662_39935</name>
</gene>
<dbReference type="InterPro" id="IPR038721">
    <property type="entry name" value="IS701-like_DDE_dom"/>
</dbReference>
<proteinExistence type="predicted"/>
<evidence type="ECO:0000313" key="3">
    <source>
        <dbReference type="EMBL" id="MDX3705802.1"/>
    </source>
</evidence>
<protein>
    <submittedName>
        <fullName evidence="3">Transposase</fullName>
    </submittedName>
</protein>
<feature type="domain" description="Transposase IS701-like DDE" evidence="2">
    <location>
        <begin position="5"/>
        <end position="52"/>
    </location>
</feature>
<evidence type="ECO:0000313" key="4">
    <source>
        <dbReference type="Proteomes" id="UP001271274"/>
    </source>
</evidence>
<evidence type="ECO:0000259" key="2">
    <source>
        <dbReference type="Pfam" id="PF13546"/>
    </source>
</evidence>
<dbReference type="Pfam" id="PF13546">
    <property type="entry name" value="DDE_5"/>
    <property type="match status" value="1"/>
</dbReference>
<name>A0ABU4NT11_9ACTN</name>
<dbReference type="Proteomes" id="UP001271274">
    <property type="component" value="Unassembled WGS sequence"/>
</dbReference>
<dbReference type="RefSeq" id="WP_319063543.1">
    <property type="nucleotide sequence ID" value="NZ_JARAYT010000033.1"/>
</dbReference>
<dbReference type="EMBL" id="JARAYU010000021">
    <property type="protein sequence ID" value="MDX3705802.1"/>
    <property type="molecule type" value="Genomic_DNA"/>
</dbReference>
<organism evidence="3 4">
    <name type="scientific">Streptomyces europaeiscabiei</name>
    <dbReference type="NCBI Taxonomy" id="146819"/>
    <lineage>
        <taxon>Bacteria</taxon>
        <taxon>Bacillati</taxon>
        <taxon>Actinomycetota</taxon>
        <taxon>Actinomycetes</taxon>
        <taxon>Kitasatosporales</taxon>
        <taxon>Streptomycetaceae</taxon>
        <taxon>Streptomyces</taxon>
    </lineage>
</organism>